<dbReference type="EMBL" id="CP037452">
    <property type="protein sequence ID" value="QDV53199.1"/>
    <property type="molecule type" value="Genomic_DNA"/>
</dbReference>
<organism evidence="2 3">
    <name type="scientific">Gimesia fumaroli</name>
    <dbReference type="NCBI Taxonomy" id="2527976"/>
    <lineage>
        <taxon>Bacteria</taxon>
        <taxon>Pseudomonadati</taxon>
        <taxon>Planctomycetota</taxon>
        <taxon>Planctomycetia</taxon>
        <taxon>Planctomycetales</taxon>
        <taxon>Planctomycetaceae</taxon>
        <taxon>Gimesia</taxon>
    </lineage>
</organism>
<evidence type="ECO:0000259" key="1">
    <source>
        <dbReference type="Pfam" id="PF24740"/>
    </source>
</evidence>
<sequence>MGYSTSLYAVDIAELVAAIGSEDSALLAKLRAATNEESDNDEVQPESDIASLNPDSTLRIVHESIHLDDHPITVDEVTTALSGVGIIILEIVIHIPSHTQEDVLMAIHECFPNSGIEKILIRYECEDPELAKYSSPGPFLFRPLPDEEEEDDEIEPLIASFTHVSHDAISDLVSGNLARTDSTHGSALELLCHVLGIRLGDGGMIGDLSPLDLGLPLEHVRPPIPILTHGDFPMISHLTAQETAQEAKRLSELSMDFPDDPDIEEARLIIRTCLDTATAQSRGIVSFYQ</sequence>
<feature type="domain" description="DUF7691" evidence="1">
    <location>
        <begin position="1"/>
        <end position="57"/>
    </location>
</feature>
<gene>
    <name evidence="2" type="ORF">Enr17x_52710</name>
</gene>
<dbReference type="KEGG" id="gfm:Enr17x_52710"/>
<name>A0A518IJC9_9PLAN</name>
<accession>A0A518IJC9</accession>
<dbReference type="Proteomes" id="UP000318313">
    <property type="component" value="Chromosome"/>
</dbReference>
<protein>
    <recommendedName>
        <fullName evidence="1">DUF7691 domain-containing protein</fullName>
    </recommendedName>
</protein>
<keyword evidence="3" id="KW-1185">Reference proteome</keyword>
<reference evidence="2 3" key="1">
    <citation type="submission" date="2019-03" db="EMBL/GenBank/DDBJ databases">
        <title>Deep-cultivation of Planctomycetes and their phenomic and genomic characterization uncovers novel biology.</title>
        <authorList>
            <person name="Wiegand S."/>
            <person name="Jogler M."/>
            <person name="Boedeker C."/>
            <person name="Pinto D."/>
            <person name="Vollmers J."/>
            <person name="Rivas-Marin E."/>
            <person name="Kohn T."/>
            <person name="Peeters S.H."/>
            <person name="Heuer A."/>
            <person name="Rast P."/>
            <person name="Oberbeckmann S."/>
            <person name="Bunk B."/>
            <person name="Jeske O."/>
            <person name="Meyerdierks A."/>
            <person name="Storesund J.E."/>
            <person name="Kallscheuer N."/>
            <person name="Luecker S."/>
            <person name="Lage O.M."/>
            <person name="Pohl T."/>
            <person name="Merkel B.J."/>
            <person name="Hornburger P."/>
            <person name="Mueller R.-W."/>
            <person name="Bruemmer F."/>
            <person name="Labrenz M."/>
            <person name="Spormann A.M."/>
            <person name="Op den Camp H."/>
            <person name="Overmann J."/>
            <person name="Amann R."/>
            <person name="Jetten M.S.M."/>
            <person name="Mascher T."/>
            <person name="Medema M.H."/>
            <person name="Devos D.P."/>
            <person name="Kaster A.-K."/>
            <person name="Ovreas L."/>
            <person name="Rohde M."/>
            <person name="Galperin M.Y."/>
            <person name="Jogler C."/>
        </authorList>
    </citation>
    <scope>NUCLEOTIDE SEQUENCE [LARGE SCALE GENOMIC DNA]</scope>
    <source>
        <strain evidence="2 3">Enr17</strain>
    </source>
</reference>
<dbReference type="InterPro" id="IPR056108">
    <property type="entry name" value="DUF7691"/>
</dbReference>
<evidence type="ECO:0000313" key="2">
    <source>
        <dbReference type="EMBL" id="QDV53199.1"/>
    </source>
</evidence>
<proteinExistence type="predicted"/>
<dbReference type="Pfam" id="PF24740">
    <property type="entry name" value="DUF7691"/>
    <property type="match status" value="2"/>
</dbReference>
<dbReference type="AlphaFoldDB" id="A0A518IJC9"/>
<evidence type="ECO:0000313" key="3">
    <source>
        <dbReference type="Proteomes" id="UP000318313"/>
    </source>
</evidence>
<feature type="domain" description="DUF7691" evidence="1">
    <location>
        <begin position="149"/>
        <end position="288"/>
    </location>
</feature>